<evidence type="ECO:0000313" key="1">
    <source>
        <dbReference type="EMBL" id="QQV79705.1"/>
    </source>
</evidence>
<gene>
    <name evidence="1" type="ORF">JG559_11920</name>
</gene>
<accession>A0A974S7D5</accession>
<organism evidence="1">
    <name type="scientific">Enterococcus faecalis</name>
    <name type="common">Streptococcus faecalis</name>
    <dbReference type="NCBI Taxonomy" id="1351"/>
    <lineage>
        <taxon>Bacteria</taxon>
        <taxon>Bacillati</taxon>
        <taxon>Bacillota</taxon>
        <taxon>Bacilli</taxon>
        <taxon>Lactobacillales</taxon>
        <taxon>Enterococcaceae</taxon>
        <taxon>Enterococcus</taxon>
    </lineage>
</organism>
<dbReference type="AlphaFoldDB" id="A0A974S7D5"/>
<name>A0A974S7D5_ENTFL</name>
<dbReference type="EMBL" id="CP068242">
    <property type="protein sequence ID" value="QQV79705.1"/>
    <property type="molecule type" value="Genomic_DNA"/>
</dbReference>
<proteinExistence type="predicted"/>
<sequence>MKREWKNEKNEERRKAIALNCQKYESDYARLVEPINELLLNLGAAISEEAAKQIILNVKRYHHGVKYLPECHLDESNQFIEDGLEALKKGDLGNGALQLFGAGLNFASFCGKKAQGTKKIDAHQMLAERFYEVVVCTNG</sequence>
<protein>
    <submittedName>
        <fullName evidence="1">Uncharacterized protein</fullName>
    </submittedName>
</protein>
<reference evidence="1" key="1">
    <citation type="submission" date="2021-01" db="EMBL/GenBank/DDBJ databases">
        <title>Enterococcus.</title>
        <authorList>
            <person name="Du X."/>
            <person name="Wang N."/>
        </authorList>
    </citation>
    <scope>NUCLEOTIDE SEQUENCE [LARGE SCALE GENOMIC DNA]</scope>
    <source>
        <strain evidence="1">T90-2</strain>
    </source>
</reference>